<dbReference type="PROSITE" id="PS00651">
    <property type="entry name" value="RIBOSOMAL_L9"/>
    <property type="match status" value="1"/>
</dbReference>
<dbReference type="Pfam" id="PF01281">
    <property type="entry name" value="Ribosomal_L9_N"/>
    <property type="match status" value="1"/>
</dbReference>
<evidence type="ECO:0000313" key="10">
    <source>
        <dbReference type="Proteomes" id="UP000176786"/>
    </source>
</evidence>
<evidence type="ECO:0000256" key="6">
    <source>
        <dbReference type="ARBA" id="ARBA00035292"/>
    </source>
</evidence>
<evidence type="ECO:0000256" key="7">
    <source>
        <dbReference type="HAMAP-Rule" id="MF_00503"/>
    </source>
</evidence>
<dbReference type="InterPro" id="IPR020069">
    <property type="entry name" value="Ribosomal_bL9_C"/>
</dbReference>
<dbReference type="SUPFAM" id="SSF55658">
    <property type="entry name" value="L9 N-domain-like"/>
    <property type="match status" value="1"/>
</dbReference>
<evidence type="ECO:0000313" key="9">
    <source>
        <dbReference type="EMBL" id="OGE86635.1"/>
    </source>
</evidence>
<dbReference type="InterPro" id="IPR000244">
    <property type="entry name" value="Ribosomal_bL9"/>
</dbReference>
<dbReference type="NCBIfam" id="TIGR00158">
    <property type="entry name" value="L9"/>
    <property type="match status" value="1"/>
</dbReference>
<dbReference type="Gene3D" id="3.10.430.100">
    <property type="entry name" value="Ribosomal protein L9, C-terminal domain"/>
    <property type="match status" value="1"/>
</dbReference>
<dbReference type="GO" id="GO:0005840">
    <property type="term" value="C:ribosome"/>
    <property type="evidence" value="ECO:0007669"/>
    <property type="project" value="UniProtKB-KW"/>
</dbReference>
<keyword evidence="5 7" id="KW-0687">Ribonucleoprotein</keyword>
<dbReference type="GO" id="GO:0006412">
    <property type="term" value="P:translation"/>
    <property type="evidence" value="ECO:0007669"/>
    <property type="project" value="UniProtKB-UniRule"/>
</dbReference>
<evidence type="ECO:0000256" key="4">
    <source>
        <dbReference type="ARBA" id="ARBA00022980"/>
    </source>
</evidence>
<gene>
    <name evidence="7" type="primary">rplI</name>
    <name evidence="9" type="ORF">A3J48_01690</name>
</gene>
<dbReference type="PANTHER" id="PTHR21368">
    <property type="entry name" value="50S RIBOSOMAL PROTEIN L9"/>
    <property type="match status" value="1"/>
</dbReference>
<organism evidence="9 10">
    <name type="scientific">Candidatus Doudnabacteria bacterium RIFCSPHIGHO2_02_FULL_46_11</name>
    <dbReference type="NCBI Taxonomy" id="1817832"/>
    <lineage>
        <taxon>Bacteria</taxon>
        <taxon>Candidatus Doudnaibacteriota</taxon>
    </lineage>
</organism>
<evidence type="ECO:0000256" key="1">
    <source>
        <dbReference type="ARBA" id="ARBA00010605"/>
    </source>
</evidence>
<keyword evidence="2 7" id="KW-0699">rRNA-binding</keyword>
<reference evidence="9 10" key="1">
    <citation type="journal article" date="2016" name="Nat. Commun.">
        <title>Thousands of microbial genomes shed light on interconnected biogeochemical processes in an aquifer system.</title>
        <authorList>
            <person name="Anantharaman K."/>
            <person name="Brown C.T."/>
            <person name="Hug L.A."/>
            <person name="Sharon I."/>
            <person name="Castelle C.J."/>
            <person name="Probst A.J."/>
            <person name="Thomas B.C."/>
            <person name="Singh A."/>
            <person name="Wilkins M.J."/>
            <person name="Karaoz U."/>
            <person name="Brodie E.L."/>
            <person name="Williams K.H."/>
            <person name="Hubbard S.S."/>
            <person name="Banfield J.F."/>
        </authorList>
    </citation>
    <scope>NUCLEOTIDE SEQUENCE [LARGE SCALE GENOMIC DNA]</scope>
</reference>
<evidence type="ECO:0000256" key="2">
    <source>
        <dbReference type="ARBA" id="ARBA00022730"/>
    </source>
</evidence>
<dbReference type="InterPro" id="IPR020594">
    <property type="entry name" value="Ribosomal_bL9_bac/chp"/>
</dbReference>
<dbReference type="EMBL" id="MFES01000001">
    <property type="protein sequence ID" value="OGE86635.1"/>
    <property type="molecule type" value="Genomic_DNA"/>
</dbReference>
<dbReference type="AlphaFoldDB" id="A0A1F5P9V4"/>
<dbReference type="InterPro" id="IPR020070">
    <property type="entry name" value="Ribosomal_bL9_N"/>
</dbReference>
<dbReference type="InterPro" id="IPR009027">
    <property type="entry name" value="Ribosomal_bL9/RNase_H1_N"/>
</dbReference>
<evidence type="ECO:0000259" key="8">
    <source>
        <dbReference type="PROSITE" id="PS00651"/>
    </source>
</evidence>
<feature type="domain" description="Ribosomal protein L9" evidence="8">
    <location>
        <begin position="13"/>
        <end position="40"/>
    </location>
</feature>
<comment type="caution">
    <text evidence="9">The sequence shown here is derived from an EMBL/GenBank/DDBJ whole genome shotgun (WGS) entry which is preliminary data.</text>
</comment>
<evidence type="ECO:0000256" key="3">
    <source>
        <dbReference type="ARBA" id="ARBA00022884"/>
    </source>
</evidence>
<comment type="similarity">
    <text evidence="1 7">Belongs to the bacterial ribosomal protein bL9 family.</text>
</comment>
<dbReference type="SUPFAM" id="SSF55653">
    <property type="entry name" value="Ribosomal protein L9 C-domain"/>
    <property type="match status" value="1"/>
</dbReference>
<dbReference type="InterPro" id="IPR036935">
    <property type="entry name" value="Ribosomal_bL9_N_sf"/>
</dbReference>
<dbReference type="GO" id="GO:0003735">
    <property type="term" value="F:structural constituent of ribosome"/>
    <property type="evidence" value="ECO:0007669"/>
    <property type="project" value="InterPro"/>
</dbReference>
<dbReference type="Pfam" id="PF03948">
    <property type="entry name" value="Ribosomal_L9_C"/>
    <property type="match status" value="1"/>
</dbReference>
<keyword evidence="4 7" id="KW-0689">Ribosomal protein</keyword>
<accession>A0A1F5P9V4</accession>
<dbReference type="Gene3D" id="3.40.5.10">
    <property type="entry name" value="Ribosomal protein L9, N-terminal domain"/>
    <property type="match status" value="1"/>
</dbReference>
<evidence type="ECO:0000256" key="5">
    <source>
        <dbReference type="ARBA" id="ARBA00023274"/>
    </source>
</evidence>
<comment type="function">
    <text evidence="7">Binds to the 23S rRNA.</text>
</comment>
<protein>
    <recommendedName>
        <fullName evidence="6 7">Large ribosomal subunit protein bL9</fullName>
    </recommendedName>
</protein>
<dbReference type="InterPro" id="IPR036791">
    <property type="entry name" value="Ribosomal_bL9_C_sf"/>
</dbReference>
<dbReference type="HAMAP" id="MF_00503">
    <property type="entry name" value="Ribosomal_bL9"/>
    <property type="match status" value="1"/>
</dbReference>
<dbReference type="GO" id="GO:0019843">
    <property type="term" value="F:rRNA binding"/>
    <property type="evidence" value="ECO:0007669"/>
    <property type="project" value="UniProtKB-UniRule"/>
</dbReference>
<dbReference type="Proteomes" id="UP000176786">
    <property type="component" value="Unassembled WGS sequence"/>
</dbReference>
<keyword evidence="3 7" id="KW-0694">RNA-binding</keyword>
<dbReference type="STRING" id="1817832.A3J48_01690"/>
<sequence>MKVILTKDIKSIGRKNDVKDVSEGYARNFLFPKGLAEQATASRLNEIEQAEKRRLSERDKHEQQFKKLGGKLKDITLSFARKGDKSGTIFGSISAHDIAQALKEKTQLEVSAKQVELPHALKKAGEHLVGLNLGPGLRPTLKVKIEIV</sequence>
<dbReference type="GO" id="GO:1990904">
    <property type="term" value="C:ribonucleoprotein complex"/>
    <property type="evidence" value="ECO:0007669"/>
    <property type="project" value="UniProtKB-KW"/>
</dbReference>
<name>A0A1F5P9V4_9BACT</name>
<proteinExistence type="inferred from homology"/>